<comment type="caution">
    <text evidence="2">The sequence shown here is derived from an EMBL/GenBank/DDBJ whole genome shotgun (WGS) entry which is preliminary data.</text>
</comment>
<gene>
    <name evidence="2" type="ORF">KIN20_000990</name>
</gene>
<feature type="region of interest" description="Disordered" evidence="1">
    <location>
        <begin position="347"/>
        <end position="374"/>
    </location>
</feature>
<feature type="compositionally biased region" description="Polar residues" evidence="1">
    <location>
        <begin position="51"/>
        <end position="62"/>
    </location>
</feature>
<feature type="compositionally biased region" description="Basic and acidic residues" evidence="1">
    <location>
        <begin position="135"/>
        <end position="146"/>
    </location>
</feature>
<evidence type="ECO:0000256" key="1">
    <source>
        <dbReference type="SAM" id="MobiDB-lite"/>
    </source>
</evidence>
<protein>
    <submittedName>
        <fullName evidence="2">Uncharacterized protein</fullName>
    </submittedName>
</protein>
<name>A0AAD5LWA5_PARTN</name>
<feature type="compositionally biased region" description="Polar residues" evidence="1">
    <location>
        <begin position="111"/>
        <end position="121"/>
    </location>
</feature>
<evidence type="ECO:0000313" key="3">
    <source>
        <dbReference type="Proteomes" id="UP001196413"/>
    </source>
</evidence>
<feature type="compositionally biased region" description="Acidic residues" evidence="1">
    <location>
        <begin position="147"/>
        <end position="156"/>
    </location>
</feature>
<dbReference type="Proteomes" id="UP001196413">
    <property type="component" value="Unassembled WGS sequence"/>
</dbReference>
<proteinExistence type="predicted"/>
<feature type="region of interest" description="Disordered" evidence="1">
    <location>
        <begin position="35"/>
        <end position="162"/>
    </location>
</feature>
<feature type="compositionally biased region" description="Basic residues" evidence="1">
    <location>
        <begin position="355"/>
        <end position="364"/>
    </location>
</feature>
<dbReference type="AlphaFoldDB" id="A0AAD5LWA5"/>
<accession>A0AAD5LWA5</accession>
<sequence length="374" mass="43118">MAADASSRLESVFHDLGLKGYLEAIKLGEKTTEKTLKASKSSGRMAWTEMPSENHQLSSVAFSSIKKRPFETSDDEPSSLKFGKMPSDYHGLSNAKASPVKKRPRQDSDNESPSLKSSRTSHTNKRFHEDSEDEPFLKSDKVMKSEDDADDYEDSEDSCHEKEELIKPRVMQEQIESFRKFVEERGKLSTSLSRMKGLYDEWFAHTQKDSSGPLDQEVFLKSFKRYVSASLKPANMSMESCFRNVNDYLTRPVSVLMHPDYPTKPPSLIKYYCKKYGHTTGFGKMKEVTDRIKEDHVGRQECERELCELEKDFLKKMEEFLSNNHDTLLPKQTEFVRRKINLLRKKVSPQDRAPKIKRQNKVKRFPSDAGKNSL</sequence>
<organism evidence="2 3">
    <name type="scientific">Parelaphostrongylus tenuis</name>
    <name type="common">Meningeal worm</name>
    <dbReference type="NCBI Taxonomy" id="148309"/>
    <lineage>
        <taxon>Eukaryota</taxon>
        <taxon>Metazoa</taxon>
        <taxon>Ecdysozoa</taxon>
        <taxon>Nematoda</taxon>
        <taxon>Chromadorea</taxon>
        <taxon>Rhabditida</taxon>
        <taxon>Rhabditina</taxon>
        <taxon>Rhabditomorpha</taxon>
        <taxon>Strongyloidea</taxon>
        <taxon>Metastrongylidae</taxon>
        <taxon>Parelaphostrongylus</taxon>
    </lineage>
</organism>
<reference evidence="2" key="1">
    <citation type="submission" date="2021-06" db="EMBL/GenBank/DDBJ databases">
        <title>Parelaphostrongylus tenuis whole genome reference sequence.</title>
        <authorList>
            <person name="Garwood T.J."/>
            <person name="Larsen P.A."/>
            <person name="Fountain-Jones N.M."/>
            <person name="Garbe J.R."/>
            <person name="Macchietto M.G."/>
            <person name="Kania S.A."/>
            <person name="Gerhold R.W."/>
            <person name="Richards J.E."/>
            <person name="Wolf T.M."/>
        </authorList>
    </citation>
    <scope>NUCLEOTIDE SEQUENCE</scope>
    <source>
        <strain evidence="2">MNPRO001-30</strain>
        <tissue evidence="2">Meninges</tissue>
    </source>
</reference>
<evidence type="ECO:0000313" key="2">
    <source>
        <dbReference type="EMBL" id="KAJ1346238.1"/>
    </source>
</evidence>
<keyword evidence="3" id="KW-1185">Reference proteome</keyword>
<dbReference type="EMBL" id="JAHQIW010000152">
    <property type="protein sequence ID" value="KAJ1346238.1"/>
    <property type="molecule type" value="Genomic_DNA"/>
</dbReference>